<name>A0A914ZJQ5_PARUN</name>
<sequence length="78" mass="9372">MHLRPRPLERAFVIFNFFLQLEKAKNRWIRLKTENCPTWKITSAIHTWDLSLFTTTKKRTSSLDDFLRSLIARKKVPL</sequence>
<organism evidence="1 2">
    <name type="scientific">Parascaris univalens</name>
    <name type="common">Nematode worm</name>
    <dbReference type="NCBI Taxonomy" id="6257"/>
    <lineage>
        <taxon>Eukaryota</taxon>
        <taxon>Metazoa</taxon>
        <taxon>Ecdysozoa</taxon>
        <taxon>Nematoda</taxon>
        <taxon>Chromadorea</taxon>
        <taxon>Rhabditida</taxon>
        <taxon>Spirurina</taxon>
        <taxon>Ascaridomorpha</taxon>
        <taxon>Ascaridoidea</taxon>
        <taxon>Ascarididae</taxon>
        <taxon>Parascaris</taxon>
    </lineage>
</organism>
<accession>A0A914ZJQ5</accession>
<evidence type="ECO:0000313" key="1">
    <source>
        <dbReference type="Proteomes" id="UP000887569"/>
    </source>
</evidence>
<dbReference type="Proteomes" id="UP000887569">
    <property type="component" value="Unplaced"/>
</dbReference>
<keyword evidence="1" id="KW-1185">Reference proteome</keyword>
<protein>
    <submittedName>
        <fullName evidence="2">Ovule protein</fullName>
    </submittedName>
</protein>
<dbReference type="AlphaFoldDB" id="A0A914ZJQ5"/>
<evidence type="ECO:0000313" key="2">
    <source>
        <dbReference type="WBParaSite" id="PgB01_g194_t01"/>
    </source>
</evidence>
<reference evidence="2" key="1">
    <citation type="submission" date="2022-11" db="UniProtKB">
        <authorList>
            <consortium name="WormBaseParasite"/>
        </authorList>
    </citation>
    <scope>IDENTIFICATION</scope>
</reference>
<dbReference type="WBParaSite" id="PgB01_g194_t01">
    <property type="protein sequence ID" value="PgB01_g194_t01"/>
    <property type="gene ID" value="PgB01_g194"/>
</dbReference>
<proteinExistence type="predicted"/>